<comment type="similarity">
    <text evidence="1">Belongs to the peptidase S1 family.</text>
</comment>
<dbReference type="InterPro" id="IPR033116">
    <property type="entry name" value="TRYPSIN_SER"/>
</dbReference>
<organism evidence="8 9">
    <name type="scientific">[Torrubiella] hemipterigena</name>
    <dbReference type="NCBI Taxonomy" id="1531966"/>
    <lineage>
        <taxon>Eukaryota</taxon>
        <taxon>Fungi</taxon>
        <taxon>Dikarya</taxon>
        <taxon>Ascomycota</taxon>
        <taxon>Pezizomycotina</taxon>
        <taxon>Sordariomycetes</taxon>
        <taxon>Hypocreomycetidae</taxon>
        <taxon>Hypocreales</taxon>
        <taxon>Clavicipitaceae</taxon>
        <taxon>Clavicipitaceae incertae sedis</taxon>
        <taxon>'Torrubiella' clade</taxon>
    </lineage>
</organism>
<proteinExistence type="inferred from homology"/>
<dbReference type="OrthoDB" id="4915747at2759"/>
<dbReference type="InterPro" id="IPR018114">
    <property type="entry name" value="TRYPSIN_HIS"/>
</dbReference>
<keyword evidence="3" id="KW-1015">Disulfide bond</keyword>
<dbReference type="PANTHER" id="PTHR24276">
    <property type="entry name" value="POLYSERASE-RELATED"/>
    <property type="match status" value="1"/>
</dbReference>
<feature type="domain" description="Peptidase S1" evidence="7">
    <location>
        <begin position="2"/>
        <end position="201"/>
    </location>
</feature>
<dbReference type="AlphaFoldDB" id="A0A0A1SW82"/>
<dbReference type="CDD" id="cd00190">
    <property type="entry name" value="Tryp_SPc"/>
    <property type="match status" value="1"/>
</dbReference>
<dbReference type="GO" id="GO:0004252">
    <property type="term" value="F:serine-type endopeptidase activity"/>
    <property type="evidence" value="ECO:0007669"/>
    <property type="project" value="UniProtKB-EC"/>
</dbReference>
<comment type="catalytic activity">
    <reaction evidence="4">
        <text>Preferential cleavage: Arg-|-Xaa, Lys-|-Xaa.</text>
        <dbReference type="EC" id="3.4.21.4"/>
    </reaction>
</comment>
<dbReference type="GO" id="GO:0006508">
    <property type="term" value="P:proteolysis"/>
    <property type="evidence" value="ECO:0007669"/>
    <property type="project" value="UniProtKB-KW"/>
</dbReference>
<keyword evidence="9" id="KW-1185">Reference proteome</keyword>
<dbReference type="HOGENOM" id="CLU_006842_7_1_1"/>
<reference evidence="8 9" key="1">
    <citation type="journal article" date="2015" name="Genome Announc.">
        <title>Draft Genome Sequence and Gene Annotation of the Entomopathogenic Fungus Verticillium hemipterigenum.</title>
        <authorList>
            <person name="Horn F."/>
            <person name="Habel A."/>
            <person name="Scharf D.H."/>
            <person name="Dworschak J."/>
            <person name="Brakhage A.A."/>
            <person name="Guthke R."/>
            <person name="Hertweck C."/>
            <person name="Linde J."/>
        </authorList>
    </citation>
    <scope>NUCLEOTIDE SEQUENCE [LARGE SCALE GENOMIC DNA]</scope>
</reference>
<dbReference type="InterPro" id="IPR050430">
    <property type="entry name" value="Peptidase_S1"/>
</dbReference>
<dbReference type="InterPro" id="IPR043504">
    <property type="entry name" value="Peptidase_S1_PA_chymotrypsin"/>
</dbReference>
<evidence type="ECO:0000256" key="2">
    <source>
        <dbReference type="ARBA" id="ARBA00022757"/>
    </source>
</evidence>
<keyword evidence="6" id="KW-0378">Hydrolase</keyword>
<dbReference type="Gene3D" id="2.40.10.10">
    <property type="entry name" value="Trypsin-like serine proteases"/>
    <property type="match status" value="3"/>
</dbReference>
<dbReference type="Proteomes" id="UP000039046">
    <property type="component" value="Unassembled WGS sequence"/>
</dbReference>
<dbReference type="SMART" id="SM00020">
    <property type="entry name" value="Tryp_SPc"/>
    <property type="match status" value="1"/>
</dbReference>
<evidence type="ECO:0000313" key="9">
    <source>
        <dbReference type="Proteomes" id="UP000039046"/>
    </source>
</evidence>
<evidence type="ECO:0000256" key="4">
    <source>
        <dbReference type="ARBA" id="ARBA00036320"/>
    </source>
</evidence>
<evidence type="ECO:0000256" key="3">
    <source>
        <dbReference type="ARBA" id="ARBA00023157"/>
    </source>
</evidence>
<dbReference type="EMBL" id="CDHN01000002">
    <property type="protein sequence ID" value="CEJ88690.1"/>
    <property type="molecule type" value="Genomic_DNA"/>
</dbReference>
<dbReference type="SUPFAM" id="SSF50494">
    <property type="entry name" value="Trypsin-like serine proteases"/>
    <property type="match status" value="1"/>
</dbReference>
<keyword evidence="6" id="KW-0645">Protease</keyword>
<evidence type="ECO:0000256" key="5">
    <source>
        <dbReference type="ARBA" id="ARBA00038868"/>
    </source>
</evidence>
<gene>
    <name evidence="8" type="ORF">VHEMI04792</name>
</gene>
<evidence type="ECO:0000256" key="6">
    <source>
        <dbReference type="RuleBase" id="RU363034"/>
    </source>
</evidence>
<evidence type="ECO:0000313" key="8">
    <source>
        <dbReference type="EMBL" id="CEJ88690.1"/>
    </source>
</evidence>
<name>A0A0A1SW82_9HYPO</name>
<dbReference type="Pfam" id="PF00089">
    <property type="entry name" value="Trypsin"/>
    <property type="match status" value="1"/>
</dbReference>
<dbReference type="PRINTS" id="PR00722">
    <property type="entry name" value="CHYMOTRYPSIN"/>
</dbReference>
<dbReference type="EC" id="3.4.21.4" evidence="5"/>
<dbReference type="InterPro" id="IPR009003">
    <property type="entry name" value="Peptidase_S1_PA"/>
</dbReference>
<dbReference type="PROSITE" id="PS50240">
    <property type="entry name" value="TRYPSIN_DOM"/>
    <property type="match status" value="1"/>
</dbReference>
<dbReference type="InterPro" id="IPR001314">
    <property type="entry name" value="Peptidase_S1A"/>
</dbReference>
<accession>A0A0A1SW82</accession>
<evidence type="ECO:0000256" key="1">
    <source>
        <dbReference type="ARBA" id="ARBA00007664"/>
    </source>
</evidence>
<sequence length="205" mass="21327">MVIGGQDTDIKDVPYQVEFAFNGELGCGGAIVNSRYIVTAGHCVRGRTVSQITIRVGSNQAGQGKVYQISNLQAHPKFKLDPNTGIDFDIALIQTPEPIAFSDSLKPVPLVDTSASLGDMGLLSGWGATTTSRHYPQTLQFFICALNPGGGIGSCYGDSGGPLVVNGKLAGTVSGGLECAGADDPGTYADVGHPEIRSWIKITGV</sequence>
<dbReference type="PROSITE" id="PS00134">
    <property type="entry name" value="TRYPSIN_HIS"/>
    <property type="match status" value="1"/>
</dbReference>
<protein>
    <recommendedName>
        <fullName evidence="5">trypsin</fullName>
        <ecNumber evidence="5">3.4.21.4</ecNumber>
    </recommendedName>
</protein>
<dbReference type="InterPro" id="IPR001254">
    <property type="entry name" value="Trypsin_dom"/>
</dbReference>
<dbReference type="PANTHER" id="PTHR24276:SF97">
    <property type="entry name" value="GH13245P2-RELATED"/>
    <property type="match status" value="1"/>
</dbReference>
<dbReference type="STRING" id="1531966.A0A0A1SW82"/>
<dbReference type="FunFam" id="2.40.10.10:FF:000068">
    <property type="entry name" value="transmembrane protease serine 2"/>
    <property type="match status" value="1"/>
</dbReference>
<keyword evidence="2" id="KW-0222">Digestion</keyword>
<dbReference type="PROSITE" id="PS00135">
    <property type="entry name" value="TRYPSIN_SER"/>
    <property type="match status" value="1"/>
</dbReference>
<evidence type="ECO:0000259" key="7">
    <source>
        <dbReference type="PROSITE" id="PS50240"/>
    </source>
</evidence>
<dbReference type="GO" id="GO:0007586">
    <property type="term" value="P:digestion"/>
    <property type="evidence" value="ECO:0007669"/>
    <property type="project" value="UniProtKB-KW"/>
</dbReference>
<keyword evidence="6" id="KW-0720">Serine protease</keyword>